<proteinExistence type="predicted"/>
<accession>A0ABV0NIR9</accession>
<evidence type="ECO:0000313" key="2">
    <source>
        <dbReference type="EMBL" id="MEQ2170443.1"/>
    </source>
</evidence>
<feature type="region of interest" description="Disordered" evidence="1">
    <location>
        <begin position="1"/>
        <end position="35"/>
    </location>
</feature>
<name>A0ABV0NIR9_9TELE</name>
<dbReference type="Proteomes" id="UP001476798">
    <property type="component" value="Unassembled WGS sequence"/>
</dbReference>
<keyword evidence="3" id="KW-1185">Reference proteome</keyword>
<evidence type="ECO:0000313" key="3">
    <source>
        <dbReference type="Proteomes" id="UP001476798"/>
    </source>
</evidence>
<feature type="compositionally biased region" description="Basic and acidic residues" evidence="1">
    <location>
        <begin position="1"/>
        <end position="10"/>
    </location>
</feature>
<feature type="compositionally biased region" description="Basic and acidic residues" evidence="1">
    <location>
        <begin position="24"/>
        <end position="35"/>
    </location>
</feature>
<dbReference type="EMBL" id="JAHRIO010039989">
    <property type="protein sequence ID" value="MEQ2170443.1"/>
    <property type="molecule type" value="Genomic_DNA"/>
</dbReference>
<evidence type="ECO:0000256" key="1">
    <source>
        <dbReference type="SAM" id="MobiDB-lite"/>
    </source>
</evidence>
<sequence length="101" mass="11733">MENTENKGIMEDMDAEGHNSNVGRAREVSEVTASDERKVRKPLSGFYFNLYSVVLRHRKKLYFVMFSTLKARNSHIQMHESCCTTSKHEPDQVYRHPGQSK</sequence>
<comment type="caution">
    <text evidence="2">The sequence shown here is derived from an EMBL/GenBank/DDBJ whole genome shotgun (WGS) entry which is preliminary data.</text>
</comment>
<organism evidence="2 3">
    <name type="scientific">Goodea atripinnis</name>
    <dbReference type="NCBI Taxonomy" id="208336"/>
    <lineage>
        <taxon>Eukaryota</taxon>
        <taxon>Metazoa</taxon>
        <taxon>Chordata</taxon>
        <taxon>Craniata</taxon>
        <taxon>Vertebrata</taxon>
        <taxon>Euteleostomi</taxon>
        <taxon>Actinopterygii</taxon>
        <taxon>Neopterygii</taxon>
        <taxon>Teleostei</taxon>
        <taxon>Neoteleostei</taxon>
        <taxon>Acanthomorphata</taxon>
        <taxon>Ovalentaria</taxon>
        <taxon>Atherinomorphae</taxon>
        <taxon>Cyprinodontiformes</taxon>
        <taxon>Goodeidae</taxon>
        <taxon>Goodea</taxon>
    </lineage>
</organism>
<protein>
    <submittedName>
        <fullName evidence="2">Uncharacterized protein</fullName>
    </submittedName>
</protein>
<gene>
    <name evidence="2" type="ORF">GOODEAATRI_000312</name>
</gene>
<reference evidence="2 3" key="1">
    <citation type="submission" date="2021-06" db="EMBL/GenBank/DDBJ databases">
        <authorList>
            <person name="Palmer J.M."/>
        </authorList>
    </citation>
    <scope>NUCLEOTIDE SEQUENCE [LARGE SCALE GENOMIC DNA]</scope>
    <source>
        <strain evidence="2 3">GA_2019</strain>
        <tissue evidence="2">Muscle</tissue>
    </source>
</reference>